<protein>
    <recommendedName>
        <fullName evidence="2">HTH cro/C1-type domain-containing protein</fullName>
    </recommendedName>
</protein>
<dbReference type="InterPro" id="IPR023214">
    <property type="entry name" value="HAD_sf"/>
</dbReference>
<evidence type="ECO:0000313" key="4">
    <source>
        <dbReference type="Proteomes" id="UP000649259"/>
    </source>
</evidence>
<dbReference type="InterPro" id="IPR001387">
    <property type="entry name" value="Cro/C1-type_HTH"/>
</dbReference>
<evidence type="ECO:0000313" key="3">
    <source>
        <dbReference type="EMBL" id="GHI65774.1"/>
    </source>
</evidence>
<feature type="region of interest" description="Disordered" evidence="1">
    <location>
        <begin position="581"/>
        <end position="624"/>
    </location>
</feature>
<keyword evidence="4" id="KW-1185">Reference proteome</keyword>
<dbReference type="SMART" id="SM00530">
    <property type="entry name" value="HTH_XRE"/>
    <property type="match status" value="2"/>
</dbReference>
<dbReference type="CDD" id="cd00093">
    <property type="entry name" value="HTH_XRE"/>
    <property type="match status" value="2"/>
</dbReference>
<dbReference type="Gene3D" id="1.10.260.40">
    <property type="entry name" value="lambda repressor-like DNA-binding domains"/>
    <property type="match status" value="1"/>
</dbReference>
<dbReference type="GeneID" id="91475176"/>
<feature type="compositionally biased region" description="Polar residues" evidence="1">
    <location>
        <begin position="613"/>
        <end position="624"/>
    </location>
</feature>
<dbReference type="PANTHER" id="PTHR43434:SF1">
    <property type="entry name" value="PHOSPHOGLYCOLATE PHOSPHATASE"/>
    <property type="match status" value="1"/>
</dbReference>
<dbReference type="Pfam" id="PF13560">
    <property type="entry name" value="HTH_31"/>
    <property type="match status" value="1"/>
</dbReference>
<gene>
    <name evidence="3" type="ORF">Saso_74240</name>
</gene>
<feature type="compositionally biased region" description="Low complexity" evidence="1">
    <location>
        <begin position="592"/>
        <end position="603"/>
    </location>
</feature>
<reference evidence="4" key="1">
    <citation type="submission" date="2023-07" db="EMBL/GenBank/DDBJ databases">
        <title>Whole genome shotgun sequence of Streptomyces cacaoi subsp. asoensis NBRC 13813.</title>
        <authorList>
            <person name="Komaki H."/>
            <person name="Tamura T."/>
        </authorList>
    </citation>
    <scope>NUCLEOTIDE SEQUENCE [LARGE SCALE GENOMIC DNA]</scope>
    <source>
        <strain evidence="4">NBRC 13813</strain>
    </source>
</reference>
<dbReference type="Gene3D" id="3.40.50.1000">
    <property type="entry name" value="HAD superfamily/HAD-like"/>
    <property type="match status" value="1"/>
</dbReference>
<comment type="caution">
    <text evidence="3">The sequence shown here is derived from an EMBL/GenBank/DDBJ whole genome shotgun (WGS) entry which is preliminary data.</text>
</comment>
<feature type="domain" description="HTH cro/C1-type" evidence="2">
    <location>
        <begin position="25"/>
        <end position="72"/>
    </location>
</feature>
<dbReference type="PANTHER" id="PTHR43434">
    <property type="entry name" value="PHOSPHOGLYCOLATE PHOSPHATASE"/>
    <property type="match status" value="1"/>
</dbReference>
<dbReference type="SUPFAM" id="SSF56784">
    <property type="entry name" value="HAD-like"/>
    <property type="match status" value="1"/>
</dbReference>
<dbReference type="EMBL" id="BNEB01000006">
    <property type="protein sequence ID" value="GHI65774.1"/>
    <property type="molecule type" value="Genomic_DNA"/>
</dbReference>
<sequence>MARGMTGTFSPHKFRRARARAEGGRGITDTQLARLAKAKRSEILLYEQGDRVPDPARIKALADALGVRPIDLSAGSRDGWTLAELRRASGWTARLLAHDLKVSERSYLRLEHDGLPPARLRHMLYRLPALLNITATELHHHLDRSPGTRRRHSTARPLLAQLINRHLQPGCLEEPADNADEITVLASLYHCSTSAMTSILTHEITVLRQMHRRRALARASADFAPARHEQDHALAQFTAESRRIAQRRASLPSRLDAFFRQMLNQDAWYTLLLLHQVPKPRLWRSRRELPLTDAGLNGLPTGFAEQQSALAGHAPRYRITAEGRRHCTQYGDWYDACYPNVAACAAAGLAPLTGHLPPTTLAGMLQSCDTLLLSFDALLCRLFADDLGTVSDQLLHAARDLGLAIPAHRPPDPVGVFRALLRQASPAQAKPLDRLLESAEIRAASQAPASTGIARLLPGLTGGPWRLAIVTDHSGAAVETFLARLPLPAATRARITVIGRSGHSPRMKPHPYILHQALSHLGASPETTLLIGGSSLDALAAQSARVPFIGVTTRPKALREAGVAYVVPSWRTVVQALAEPTRRLRPVPPRPLTASTDPTTLPTPAEPPARPRFQQSEADTATHR</sequence>
<dbReference type="InterPro" id="IPR010982">
    <property type="entry name" value="Lambda_DNA-bd_dom_sf"/>
</dbReference>
<dbReference type="Proteomes" id="UP000649259">
    <property type="component" value="Unassembled WGS sequence"/>
</dbReference>
<organism evidence="3 4">
    <name type="scientific">Streptomyces asoensis</name>
    <dbReference type="NCBI Taxonomy" id="249586"/>
    <lineage>
        <taxon>Bacteria</taxon>
        <taxon>Bacillati</taxon>
        <taxon>Actinomycetota</taxon>
        <taxon>Actinomycetes</taxon>
        <taxon>Kitasatosporales</taxon>
        <taxon>Streptomycetaceae</taxon>
        <taxon>Streptomyces</taxon>
    </lineage>
</organism>
<dbReference type="PROSITE" id="PS50943">
    <property type="entry name" value="HTH_CROC1"/>
    <property type="match status" value="1"/>
</dbReference>
<evidence type="ECO:0000256" key="1">
    <source>
        <dbReference type="SAM" id="MobiDB-lite"/>
    </source>
</evidence>
<dbReference type="RefSeq" id="WP_189928012.1">
    <property type="nucleotide sequence ID" value="NZ_BMSI01000021.1"/>
</dbReference>
<proteinExistence type="predicted"/>
<dbReference type="InterPro" id="IPR036412">
    <property type="entry name" value="HAD-like_sf"/>
</dbReference>
<dbReference type="InterPro" id="IPR041492">
    <property type="entry name" value="HAD_2"/>
</dbReference>
<dbReference type="SUPFAM" id="SSF47413">
    <property type="entry name" value="lambda repressor-like DNA-binding domains"/>
    <property type="match status" value="1"/>
</dbReference>
<feature type="region of interest" description="Disordered" evidence="1">
    <location>
        <begin position="1"/>
        <end position="21"/>
    </location>
</feature>
<accession>A0ABQ3SCB5</accession>
<name>A0ABQ3SCB5_9ACTN</name>
<dbReference type="Pfam" id="PF13419">
    <property type="entry name" value="HAD_2"/>
    <property type="match status" value="1"/>
</dbReference>
<dbReference type="InterPro" id="IPR050155">
    <property type="entry name" value="HAD-like_hydrolase_sf"/>
</dbReference>
<evidence type="ECO:0000259" key="2">
    <source>
        <dbReference type="PROSITE" id="PS50943"/>
    </source>
</evidence>